<sequence>MGRKLDALLGRNLRTSKFKTLAKLTISRTAILKNQRQVRECPDELKEGISSLIFANSRCGEFPELQKIREILSSRFGKDFAYRSIELHNNCGVNPKMIQKLSARQPSLEIRLKMLKEIASEIGVTLQLEEDAHLMVEEKQDINQKQNQLEPNKSVRSDGYEASEEIEHSNNIFGFDKTHPIDNSSSKEMDKINHSINLKELEESNNEAGVERTLSASSSDSGDEILGEWKLPLNLVCQNELLSDDVIFYRYENKASNKKSNMHHAPRLGF</sequence>
<name>A0AAW0LHF4_QUESU</name>
<dbReference type="GO" id="GO:0015031">
    <property type="term" value="P:protein transport"/>
    <property type="evidence" value="ECO:0007669"/>
    <property type="project" value="InterPro"/>
</dbReference>
<evidence type="ECO:0000256" key="1">
    <source>
        <dbReference type="ARBA" id="ARBA00005536"/>
    </source>
</evidence>
<dbReference type="InterPro" id="IPR005061">
    <property type="entry name" value="Ist1"/>
</dbReference>
<comment type="caution">
    <text evidence="3">The sequence shown here is derived from an EMBL/GenBank/DDBJ whole genome shotgun (WGS) entry which is preliminary data.</text>
</comment>
<dbReference type="Proteomes" id="UP000237347">
    <property type="component" value="Unassembled WGS sequence"/>
</dbReference>
<dbReference type="AlphaFoldDB" id="A0AAW0LHF4"/>
<dbReference type="InterPro" id="IPR042277">
    <property type="entry name" value="IST1-like"/>
</dbReference>
<proteinExistence type="inferred from homology"/>
<keyword evidence="4" id="KW-1185">Reference proteome</keyword>
<evidence type="ECO:0000313" key="3">
    <source>
        <dbReference type="EMBL" id="KAK7850985.1"/>
    </source>
</evidence>
<protein>
    <submittedName>
        <fullName evidence="3">Ist1-like protein</fullName>
    </submittedName>
</protein>
<evidence type="ECO:0000256" key="2">
    <source>
        <dbReference type="SAM" id="MobiDB-lite"/>
    </source>
</evidence>
<gene>
    <name evidence="3" type="ORF">CFP56_043297</name>
</gene>
<feature type="region of interest" description="Disordered" evidence="2">
    <location>
        <begin position="200"/>
        <end position="221"/>
    </location>
</feature>
<dbReference type="PANTHER" id="PTHR12161:SF65">
    <property type="entry name" value="IST1-LIKE PROTEIN"/>
    <property type="match status" value="1"/>
</dbReference>
<dbReference type="PANTHER" id="PTHR12161">
    <property type="entry name" value="IST1 FAMILY MEMBER"/>
    <property type="match status" value="1"/>
</dbReference>
<comment type="similarity">
    <text evidence="1">Belongs to the IST1 family.</text>
</comment>
<organism evidence="3 4">
    <name type="scientific">Quercus suber</name>
    <name type="common">Cork oak</name>
    <dbReference type="NCBI Taxonomy" id="58331"/>
    <lineage>
        <taxon>Eukaryota</taxon>
        <taxon>Viridiplantae</taxon>
        <taxon>Streptophyta</taxon>
        <taxon>Embryophyta</taxon>
        <taxon>Tracheophyta</taxon>
        <taxon>Spermatophyta</taxon>
        <taxon>Magnoliopsida</taxon>
        <taxon>eudicotyledons</taxon>
        <taxon>Gunneridae</taxon>
        <taxon>Pentapetalae</taxon>
        <taxon>rosids</taxon>
        <taxon>fabids</taxon>
        <taxon>Fagales</taxon>
        <taxon>Fagaceae</taxon>
        <taxon>Quercus</taxon>
    </lineage>
</organism>
<reference evidence="3 4" key="1">
    <citation type="journal article" date="2018" name="Sci. Data">
        <title>The draft genome sequence of cork oak.</title>
        <authorList>
            <person name="Ramos A.M."/>
            <person name="Usie A."/>
            <person name="Barbosa P."/>
            <person name="Barros P.M."/>
            <person name="Capote T."/>
            <person name="Chaves I."/>
            <person name="Simoes F."/>
            <person name="Abreu I."/>
            <person name="Carrasquinho I."/>
            <person name="Faro C."/>
            <person name="Guimaraes J.B."/>
            <person name="Mendonca D."/>
            <person name="Nobrega F."/>
            <person name="Rodrigues L."/>
            <person name="Saibo N.J.M."/>
            <person name="Varela M.C."/>
            <person name="Egas C."/>
            <person name="Matos J."/>
            <person name="Miguel C.M."/>
            <person name="Oliveira M.M."/>
            <person name="Ricardo C.P."/>
            <person name="Goncalves S."/>
        </authorList>
    </citation>
    <scope>NUCLEOTIDE SEQUENCE [LARGE SCALE GENOMIC DNA]</scope>
    <source>
        <strain evidence="4">cv. HL8</strain>
    </source>
</reference>
<dbReference type="Gene3D" id="1.20.1260.60">
    <property type="entry name" value="Vacuolar protein sorting-associated protein Ist1"/>
    <property type="match status" value="1"/>
</dbReference>
<dbReference type="Pfam" id="PF03398">
    <property type="entry name" value="Ist1"/>
    <property type="match status" value="1"/>
</dbReference>
<accession>A0AAW0LHF4</accession>
<evidence type="ECO:0000313" key="4">
    <source>
        <dbReference type="Proteomes" id="UP000237347"/>
    </source>
</evidence>
<dbReference type="EMBL" id="PKMF04000093">
    <property type="protein sequence ID" value="KAK7850985.1"/>
    <property type="molecule type" value="Genomic_DNA"/>
</dbReference>